<feature type="compositionally biased region" description="Basic residues" evidence="3">
    <location>
        <begin position="212"/>
        <end position="224"/>
    </location>
</feature>
<comment type="subcellular location">
    <subcellularLocation>
        <location evidence="1">Nucleus</location>
        <location evidence="1">Nucleolus</location>
    </subcellularLocation>
</comment>
<keyword evidence="6" id="KW-1185">Reference proteome</keyword>
<evidence type="ECO:0000256" key="1">
    <source>
        <dbReference type="ARBA" id="ARBA00004604"/>
    </source>
</evidence>
<dbReference type="PANTHER" id="PTHR21686">
    <property type="entry name" value="DEOXYNUCLEOTIDYLTRANSFERASE TERMINAL-INTERACTING PROTEIN 2"/>
    <property type="match status" value="1"/>
</dbReference>
<dbReference type="InterPro" id="IPR039883">
    <property type="entry name" value="Fcf2/DNTTIP2"/>
</dbReference>
<dbReference type="GO" id="GO:0005730">
    <property type="term" value="C:nucleolus"/>
    <property type="evidence" value="ECO:0007669"/>
    <property type="project" value="UniProtKB-SubCell"/>
</dbReference>
<proteinExistence type="predicted"/>
<evidence type="ECO:0000313" key="6">
    <source>
        <dbReference type="Proteomes" id="UP000019384"/>
    </source>
</evidence>
<dbReference type="GO" id="GO:0006396">
    <property type="term" value="P:RNA processing"/>
    <property type="evidence" value="ECO:0007669"/>
    <property type="project" value="TreeGrafter"/>
</dbReference>
<reference evidence="5" key="2">
    <citation type="submission" date="2014-02" db="EMBL/GenBank/DDBJ databases">
        <title>Complete DNA sequence of /Kuraishia capsulata/ illustrates novel genomic features among budding yeasts (/Saccharomycotina/).</title>
        <authorList>
            <person name="Morales L."/>
            <person name="Noel B."/>
            <person name="Porcel B."/>
            <person name="Marcet-Houben M."/>
            <person name="Hullo M-F."/>
            <person name="Sacerdot C."/>
            <person name="Tekaia F."/>
            <person name="Leh-Louis V."/>
            <person name="Despons L."/>
            <person name="Khanna V."/>
            <person name="Aury J-M."/>
            <person name="Barbe V."/>
            <person name="Couloux A."/>
            <person name="Labadie K."/>
            <person name="Pelletier E."/>
            <person name="Souciet J-L."/>
            <person name="Boekhout T."/>
            <person name="Gabaldon T."/>
            <person name="Wincker P."/>
            <person name="Dujon B."/>
        </authorList>
    </citation>
    <scope>NUCLEOTIDE SEQUENCE</scope>
    <source>
        <strain evidence="5">CBS 1993</strain>
    </source>
</reference>
<keyword evidence="2" id="KW-0539">Nucleus</keyword>
<dbReference type="GO" id="GO:0003723">
    <property type="term" value="F:RNA binding"/>
    <property type="evidence" value="ECO:0007669"/>
    <property type="project" value="TreeGrafter"/>
</dbReference>
<dbReference type="EMBL" id="HG793128">
    <property type="protein sequence ID" value="CDK27436.1"/>
    <property type="molecule type" value="Genomic_DNA"/>
</dbReference>
<dbReference type="Pfam" id="PF08698">
    <property type="entry name" value="Fcf2"/>
    <property type="match status" value="1"/>
</dbReference>
<gene>
    <name evidence="5" type="ORF">KUCA_T00003414001</name>
</gene>
<dbReference type="AlphaFoldDB" id="W6MLQ6"/>
<dbReference type="OrthoDB" id="427886at2759"/>
<evidence type="ECO:0000256" key="2">
    <source>
        <dbReference type="ARBA" id="ARBA00023242"/>
    </source>
</evidence>
<reference evidence="5" key="1">
    <citation type="submission" date="2013-12" db="EMBL/GenBank/DDBJ databases">
        <authorList>
            <person name="Genoscope - CEA"/>
        </authorList>
    </citation>
    <scope>NUCLEOTIDE SEQUENCE</scope>
    <source>
        <strain evidence="5">CBS 1993</strain>
    </source>
</reference>
<dbReference type="STRING" id="1382522.W6MLQ6"/>
<sequence>MATKLRSNAELEKIREEAASPDLGAGISLADLFEELKEELKPVQNTTTTKPTFEQIQHEVNNVPSLDDFEESSLKTKSSTRANSRKVRIQDDPVIKQRAAKEDHKQKGAGSKWFNMPKTEITPEIKRDLMIIQNRAALDPKRFYKKDKWKVPEHFQMGTLLSNADGVIEGRSVGRAKGKGLIDEIIHDDQTQKYFKRRYQEIQEKATSGRKDHYRKLKQQRKKF</sequence>
<evidence type="ECO:0000256" key="3">
    <source>
        <dbReference type="SAM" id="MobiDB-lite"/>
    </source>
</evidence>
<feature type="region of interest" description="Disordered" evidence="3">
    <location>
        <begin position="204"/>
        <end position="224"/>
    </location>
</feature>
<dbReference type="InterPro" id="IPR014810">
    <property type="entry name" value="Fcf2_C"/>
</dbReference>
<dbReference type="PANTHER" id="PTHR21686:SF12">
    <property type="entry name" value="DEOXYNUCLEOTIDYLTRANSFERASE TERMINAL-INTERACTING PROTEIN 2"/>
    <property type="match status" value="1"/>
</dbReference>
<protein>
    <recommendedName>
        <fullName evidence="4">Fcf2 pre-rRNA processing C-terminal domain-containing protein</fullName>
    </recommendedName>
</protein>
<dbReference type="HOGENOM" id="CLU_075129_2_0_1"/>
<name>W6MLQ6_9ASCO</name>
<organism evidence="5 6">
    <name type="scientific">Kuraishia capsulata CBS 1993</name>
    <dbReference type="NCBI Taxonomy" id="1382522"/>
    <lineage>
        <taxon>Eukaryota</taxon>
        <taxon>Fungi</taxon>
        <taxon>Dikarya</taxon>
        <taxon>Ascomycota</taxon>
        <taxon>Saccharomycotina</taxon>
        <taxon>Pichiomycetes</taxon>
        <taxon>Pichiales</taxon>
        <taxon>Pichiaceae</taxon>
        <taxon>Kuraishia</taxon>
    </lineage>
</organism>
<dbReference type="RefSeq" id="XP_022459431.1">
    <property type="nucleotide sequence ID" value="XM_022601827.1"/>
</dbReference>
<dbReference type="GeneID" id="34520819"/>
<accession>W6MLQ6</accession>
<feature type="domain" description="Fcf2 pre-rRNA processing C-terminal" evidence="4">
    <location>
        <begin position="106"/>
        <end position="198"/>
    </location>
</feature>
<evidence type="ECO:0000313" key="5">
    <source>
        <dbReference type="EMBL" id="CDK27436.1"/>
    </source>
</evidence>
<feature type="region of interest" description="Disordered" evidence="3">
    <location>
        <begin position="56"/>
        <end position="90"/>
    </location>
</feature>
<evidence type="ECO:0000259" key="4">
    <source>
        <dbReference type="Pfam" id="PF08698"/>
    </source>
</evidence>
<dbReference type="Proteomes" id="UP000019384">
    <property type="component" value="Unassembled WGS sequence"/>
</dbReference>